<dbReference type="InterPro" id="IPR053161">
    <property type="entry name" value="Ulvan_degrading_GH"/>
</dbReference>
<evidence type="ECO:0000313" key="2">
    <source>
        <dbReference type="EMBL" id="CUN80649.1"/>
    </source>
</evidence>
<dbReference type="RefSeq" id="WP_174518396.1">
    <property type="nucleotide sequence ID" value="NZ_CYZU01000003.1"/>
</dbReference>
<dbReference type="EMBL" id="CYZU01000003">
    <property type="protein sequence ID" value="CUN80649.1"/>
    <property type="molecule type" value="Genomic_DNA"/>
</dbReference>
<gene>
    <name evidence="2" type="ORF">ERS852491_00554</name>
</gene>
<dbReference type="AlphaFoldDB" id="A0A173ZYE3"/>
<dbReference type="InterPro" id="IPR029062">
    <property type="entry name" value="Class_I_gatase-like"/>
</dbReference>
<feature type="region of interest" description="Disordered" evidence="1">
    <location>
        <begin position="852"/>
        <end position="882"/>
    </location>
</feature>
<dbReference type="CDD" id="cd03143">
    <property type="entry name" value="A4_beta-galactosidase_middle_domain"/>
    <property type="match status" value="1"/>
</dbReference>
<evidence type="ECO:0008006" key="4">
    <source>
        <dbReference type="Google" id="ProtNLM"/>
    </source>
</evidence>
<dbReference type="Gene3D" id="3.40.50.880">
    <property type="match status" value="1"/>
</dbReference>
<organism evidence="2 3">
    <name type="scientific">Faecalicatena contorta</name>
    <dbReference type="NCBI Taxonomy" id="39482"/>
    <lineage>
        <taxon>Bacteria</taxon>
        <taxon>Bacillati</taxon>
        <taxon>Bacillota</taxon>
        <taxon>Clostridia</taxon>
        <taxon>Lachnospirales</taxon>
        <taxon>Lachnospiraceae</taxon>
        <taxon>Faecalicatena</taxon>
    </lineage>
</organism>
<sequence length="882" mass="99455">MSNNRLEQVLQGKAGNTIYPFFWMHGEDHKVLREELDKIYDCNIRGICIEARPHPDFGGTSWWSDMDFIMEYAKEHDMKLWLLDDDHFPTGHANGAFEGGLNELSNQFLTCWSTDVLGPVRQAALPAGAVLKEGEELVGAVLSPRTDSGSTELDLSKSLDVTGKIKDGWLRIDVPEGLHRVVLFYTTHEGNGKLNYFNILDSKSVKVLIEQVYEPHYRHYGKEFGGTFEGFFSDEPEFGNLPGYDFQARLGEKMKFIPWSGELSDRLREKWEVDFVNHLPALWYPCGDRTKTIRYEYMDAVTKQLKTAFSDQIHDWCSERGVLHVGHIIEDDNSHGRLGCSTGHYFRTMSSFDMGGIDVVLLQVMPGMDQETHQWVASDRDGEFFHYGLGKLGSSAAHINLLHQGRAMCEIFGAFGWQEGVSLMKWLADHMLARGINYFVPHAFSPETYPDPDCPPHFYAGGRHMQYPYFQKLMEYVNRMGHLLSGGRYPARAAVLYHADAEWSGEDAQLYQKPLRSLMEHQIDADVIPCDVFSGTGGYETQYGNTLKVGSQEYECLVIPAMKFLPEETLKGVEQWMRLGGRVLCIDRAPDADNAFISMVETVSLTELPGRVMELIHPSLVIQGGNKKLRTYPYENDYGTALLCFNEAVAEKQKFTVCQKGEEPAYAVRYDGLENKCYELKRNAEGNAVLSLEPGEAAVCLFLREEIPAETQGQWEESERIESIWEIYAADSRAEEPVLLRRGNSGVLEDLNPWLASEKFNGQIIYRTVVSADQAVQRKITIPQPVDVCEIQLNKEPVKMLIGPPYTAELELAEGENVLELYFPVTPVYESGDAWSALTVLKPFGLQETPVLSEKAGKGSDPSAKGSDPFAQKTGKGRDYEN</sequence>
<dbReference type="STRING" id="39482.ERS852491_00554"/>
<protein>
    <recommendedName>
        <fullName evidence="4">Alpha-L-rhamnosidase</fullName>
    </recommendedName>
</protein>
<accession>A0A173ZYE3</accession>
<dbReference type="Proteomes" id="UP000095544">
    <property type="component" value="Unassembled WGS sequence"/>
</dbReference>
<name>A0A173ZYE3_9FIRM</name>
<evidence type="ECO:0000256" key="1">
    <source>
        <dbReference type="SAM" id="MobiDB-lite"/>
    </source>
</evidence>
<evidence type="ECO:0000313" key="3">
    <source>
        <dbReference type="Proteomes" id="UP000095544"/>
    </source>
</evidence>
<proteinExistence type="predicted"/>
<dbReference type="PANTHER" id="PTHR36848">
    <property type="entry name" value="DNA-BINDING PROTEIN (PUTATIVE SECRETED PROTEIN)-RELATED"/>
    <property type="match status" value="1"/>
</dbReference>
<reference evidence="2 3" key="1">
    <citation type="submission" date="2015-09" db="EMBL/GenBank/DDBJ databases">
        <authorList>
            <consortium name="Pathogen Informatics"/>
        </authorList>
    </citation>
    <scope>NUCLEOTIDE SEQUENCE [LARGE SCALE GENOMIC DNA]</scope>
    <source>
        <strain evidence="2 3">2789STDY5834876</strain>
    </source>
</reference>
<dbReference type="PANTHER" id="PTHR36848:SF2">
    <property type="entry name" value="SECRETED PROTEIN"/>
    <property type="match status" value="1"/>
</dbReference>